<proteinExistence type="predicted"/>
<evidence type="ECO:0000313" key="2">
    <source>
        <dbReference type="EMBL" id="QRW23807.1"/>
    </source>
</evidence>
<evidence type="ECO:0000256" key="1">
    <source>
        <dbReference type="SAM" id="SignalP"/>
    </source>
</evidence>
<keyword evidence="1" id="KW-0732">Signal</keyword>
<sequence length="120" mass="12565">MKLLLALAISPFLLGKPLASPTPIEGVAVPEAGGPTVSCKVSPFVSLVDFSRIIVTSLSKPFIRLAIARAIAVRGSALEDSLAASASLAGQASFTNMLWQLHHMKLAYKVFSLGSIAMLT</sequence>
<dbReference type="GeneID" id="67032410"/>
<organism evidence="2 3">
    <name type="scientific">Rhizoctonia solani</name>
    <dbReference type="NCBI Taxonomy" id="456999"/>
    <lineage>
        <taxon>Eukaryota</taxon>
        <taxon>Fungi</taxon>
        <taxon>Dikarya</taxon>
        <taxon>Basidiomycota</taxon>
        <taxon>Agaricomycotina</taxon>
        <taxon>Agaricomycetes</taxon>
        <taxon>Cantharellales</taxon>
        <taxon>Ceratobasidiaceae</taxon>
        <taxon>Rhizoctonia</taxon>
    </lineage>
</organism>
<feature type="signal peptide" evidence="1">
    <location>
        <begin position="1"/>
        <end position="19"/>
    </location>
</feature>
<dbReference type="RefSeq" id="XP_043184044.1">
    <property type="nucleotide sequence ID" value="XM_043329947.1"/>
</dbReference>
<gene>
    <name evidence="2" type="ORF">RhiXN_10131</name>
</gene>
<dbReference type="Proteomes" id="UP000650533">
    <property type="component" value="Chromosome 11"/>
</dbReference>
<name>A0A8H8P568_9AGAM</name>
<evidence type="ECO:0000313" key="3">
    <source>
        <dbReference type="Proteomes" id="UP000650533"/>
    </source>
</evidence>
<dbReference type="EMBL" id="CP059668">
    <property type="protein sequence ID" value="QRW23807.1"/>
    <property type="molecule type" value="Genomic_DNA"/>
</dbReference>
<evidence type="ECO:0008006" key="4">
    <source>
        <dbReference type="Google" id="ProtNLM"/>
    </source>
</evidence>
<dbReference type="KEGG" id="rsx:RhiXN_10131"/>
<reference evidence="2" key="1">
    <citation type="submission" date="2020-05" db="EMBL/GenBank/DDBJ databases">
        <title>Evolutionary and genomic comparisons of hybrid uninucleate and nonhybrid Rhizoctonia fungi.</title>
        <authorList>
            <person name="Li C."/>
            <person name="Chen X."/>
        </authorList>
    </citation>
    <scope>NUCLEOTIDE SEQUENCE</scope>
    <source>
        <strain evidence="2">AG-1 IA</strain>
    </source>
</reference>
<dbReference type="AlphaFoldDB" id="A0A8H8P568"/>
<protein>
    <recommendedName>
        <fullName evidence="4">Secreted protein</fullName>
    </recommendedName>
</protein>
<feature type="chain" id="PRO_5034818150" description="Secreted protein" evidence="1">
    <location>
        <begin position="20"/>
        <end position="120"/>
    </location>
</feature>
<accession>A0A8H8P568</accession>